<dbReference type="PANTHER" id="PTHR22642:SF2">
    <property type="entry name" value="PROTEIN LONG AFTER FAR-RED 3"/>
    <property type="match status" value="1"/>
</dbReference>
<organism evidence="2 3">
    <name type="scientific">Aspergillus avenaceus</name>
    <dbReference type="NCBI Taxonomy" id="36643"/>
    <lineage>
        <taxon>Eukaryota</taxon>
        <taxon>Fungi</taxon>
        <taxon>Dikarya</taxon>
        <taxon>Ascomycota</taxon>
        <taxon>Pezizomycotina</taxon>
        <taxon>Eurotiomycetes</taxon>
        <taxon>Eurotiomycetidae</taxon>
        <taxon>Eurotiales</taxon>
        <taxon>Aspergillaceae</taxon>
        <taxon>Aspergillus</taxon>
        <taxon>Aspergillus subgen. Circumdati</taxon>
    </lineage>
</organism>
<proteinExistence type="predicted"/>
<protein>
    <submittedName>
        <fullName evidence="2">Amidohydrolase 3</fullName>
    </submittedName>
</protein>
<evidence type="ECO:0000259" key="1">
    <source>
        <dbReference type="Pfam" id="PF07969"/>
    </source>
</evidence>
<dbReference type="SUPFAM" id="SSF51338">
    <property type="entry name" value="Composite domain of metallo-dependent hydrolases"/>
    <property type="match status" value="1"/>
</dbReference>
<evidence type="ECO:0000313" key="3">
    <source>
        <dbReference type="Proteomes" id="UP000325780"/>
    </source>
</evidence>
<feature type="domain" description="Amidohydrolase 3" evidence="1">
    <location>
        <begin position="61"/>
        <end position="525"/>
    </location>
</feature>
<name>A0A5N6TRE8_ASPAV</name>
<reference evidence="2 3" key="1">
    <citation type="submission" date="2019-04" db="EMBL/GenBank/DDBJ databases">
        <title>Friends and foes A comparative genomics study of 23 Aspergillus species from section Flavi.</title>
        <authorList>
            <consortium name="DOE Joint Genome Institute"/>
            <person name="Kjaerbolling I."/>
            <person name="Vesth T."/>
            <person name="Frisvad J.C."/>
            <person name="Nybo J.L."/>
            <person name="Theobald S."/>
            <person name="Kildgaard S."/>
            <person name="Isbrandt T."/>
            <person name="Kuo A."/>
            <person name="Sato A."/>
            <person name="Lyhne E.K."/>
            <person name="Kogle M.E."/>
            <person name="Wiebenga A."/>
            <person name="Kun R.S."/>
            <person name="Lubbers R.J."/>
            <person name="Makela M.R."/>
            <person name="Barry K."/>
            <person name="Chovatia M."/>
            <person name="Clum A."/>
            <person name="Daum C."/>
            <person name="Haridas S."/>
            <person name="He G."/>
            <person name="LaButti K."/>
            <person name="Lipzen A."/>
            <person name="Mondo S."/>
            <person name="Riley R."/>
            <person name="Salamov A."/>
            <person name="Simmons B.A."/>
            <person name="Magnuson J.K."/>
            <person name="Henrissat B."/>
            <person name="Mortensen U.H."/>
            <person name="Larsen T.O."/>
            <person name="Devries R.P."/>
            <person name="Grigoriev I.V."/>
            <person name="Machida M."/>
            <person name="Baker S.E."/>
            <person name="Andersen M.R."/>
        </authorList>
    </citation>
    <scope>NUCLEOTIDE SEQUENCE [LARGE SCALE GENOMIC DNA]</scope>
    <source>
        <strain evidence="2 3">IBT 18842</strain>
    </source>
</reference>
<gene>
    <name evidence="2" type="ORF">BDV25DRAFT_168235</name>
</gene>
<keyword evidence="2" id="KW-0378">Hydrolase</keyword>
<sequence length="531" mass="58912">MTVPEYSYNGNSVAYIDARVYTVDERNPWAEAFIVSAPGYFTAVGSNTEVLSLAQQHDVTVRNLHGVFIMPGIHDAHTHLLHASMQKLNEIDIGSNSTPDTIVENLKKGQNACACAYAHVRGDWLIANFYAGDNFPDGKIDHKYLDDSFPDQPVIIRDISCHNIVLNTAGLMRASYDIEAKENPSGGAYVRRPDGSWTGELVEYATARAWCNLPKPPIDYVKEALQYGIKMSHQHGITSAQEASANSIYLQALQELESEGHLNMNLFTHIVHAPETFAEESQESLHWLIDVAHTFHSEHVDTRFVRFWMDGAPTPPHFTHSGLDQDGCPDERHLLIDADILFTALSQHDSRGLTCKIHCAGEGNNPEGPRHELAHCNAIHEDDILRMARLRITAEMSPALFHETSLTQNFPHFKWPFKALQNAGVHVTVGSDWIMPPTPEVFPALAAIVETLGTDPGRTAKETGGEKVCRMITLFGAEAVGREKESGSIEVGKKANFIAVDRDLSRGEFAEARVLKTWVEGKLMYVTPSDQ</sequence>
<dbReference type="OrthoDB" id="3501663at2759"/>
<dbReference type="EMBL" id="ML742148">
    <property type="protein sequence ID" value="KAE8148729.1"/>
    <property type="molecule type" value="Genomic_DNA"/>
</dbReference>
<dbReference type="Gene3D" id="2.30.40.10">
    <property type="entry name" value="Urease, subunit C, domain 1"/>
    <property type="match status" value="1"/>
</dbReference>
<dbReference type="SUPFAM" id="SSF51556">
    <property type="entry name" value="Metallo-dependent hydrolases"/>
    <property type="match status" value="1"/>
</dbReference>
<dbReference type="Gene3D" id="3.10.310.70">
    <property type="match status" value="1"/>
</dbReference>
<dbReference type="InterPro" id="IPR032466">
    <property type="entry name" value="Metal_Hydrolase"/>
</dbReference>
<keyword evidence="3" id="KW-1185">Reference proteome</keyword>
<dbReference type="Gene3D" id="3.20.20.140">
    <property type="entry name" value="Metal-dependent hydrolases"/>
    <property type="match status" value="1"/>
</dbReference>
<dbReference type="InterPro" id="IPR013108">
    <property type="entry name" value="Amidohydro_3"/>
</dbReference>
<dbReference type="InterPro" id="IPR011059">
    <property type="entry name" value="Metal-dep_hydrolase_composite"/>
</dbReference>
<dbReference type="AlphaFoldDB" id="A0A5N6TRE8"/>
<dbReference type="PANTHER" id="PTHR22642">
    <property type="entry name" value="IMIDAZOLONEPROPIONASE"/>
    <property type="match status" value="1"/>
</dbReference>
<evidence type="ECO:0000313" key="2">
    <source>
        <dbReference type="EMBL" id="KAE8148729.1"/>
    </source>
</evidence>
<dbReference type="GO" id="GO:0016810">
    <property type="term" value="F:hydrolase activity, acting on carbon-nitrogen (but not peptide) bonds"/>
    <property type="evidence" value="ECO:0007669"/>
    <property type="project" value="InterPro"/>
</dbReference>
<dbReference type="Pfam" id="PF07969">
    <property type="entry name" value="Amidohydro_3"/>
    <property type="match status" value="1"/>
</dbReference>
<accession>A0A5N6TRE8</accession>
<dbReference type="Proteomes" id="UP000325780">
    <property type="component" value="Unassembled WGS sequence"/>
</dbReference>